<dbReference type="HOGENOM" id="CLU_677624_0_0_7"/>
<evidence type="ECO:0000313" key="2">
    <source>
        <dbReference type="EMBL" id="ABK19363.1"/>
    </source>
</evidence>
<gene>
    <name evidence="2" type="ordered locus">Sfum_3693</name>
</gene>
<dbReference type="KEGG" id="sfu:Sfum_3693"/>
<name>A0LPL1_SYNFM</name>
<dbReference type="RefSeq" id="WP_011700488.1">
    <property type="nucleotide sequence ID" value="NC_008554.1"/>
</dbReference>
<keyword evidence="1" id="KW-0732">Signal</keyword>
<evidence type="ECO:0000256" key="1">
    <source>
        <dbReference type="SAM" id="SignalP"/>
    </source>
</evidence>
<dbReference type="OrthoDB" id="5775716at2"/>
<feature type="chain" id="PRO_5002626333" evidence="1">
    <location>
        <begin position="25"/>
        <end position="397"/>
    </location>
</feature>
<dbReference type="Proteomes" id="UP000001784">
    <property type="component" value="Chromosome"/>
</dbReference>
<evidence type="ECO:0000313" key="3">
    <source>
        <dbReference type="Proteomes" id="UP000001784"/>
    </source>
</evidence>
<keyword evidence="3" id="KW-1185">Reference proteome</keyword>
<dbReference type="EMBL" id="CP000478">
    <property type="protein sequence ID" value="ABK19363.1"/>
    <property type="molecule type" value="Genomic_DNA"/>
</dbReference>
<accession>A0LPL1</accession>
<dbReference type="eggNOG" id="ENOG50339EA">
    <property type="taxonomic scope" value="Bacteria"/>
</dbReference>
<feature type="signal peptide" evidence="1">
    <location>
        <begin position="1"/>
        <end position="24"/>
    </location>
</feature>
<organism evidence="2 3">
    <name type="scientific">Syntrophobacter fumaroxidans (strain DSM 10017 / MPOB)</name>
    <dbReference type="NCBI Taxonomy" id="335543"/>
    <lineage>
        <taxon>Bacteria</taxon>
        <taxon>Pseudomonadati</taxon>
        <taxon>Thermodesulfobacteriota</taxon>
        <taxon>Syntrophobacteria</taxon>
        <taxon>Syntrophobacterales</taxon>
        <taxon>Syntrophobacteraceae</taxon>
        <taxon>Syntrophobacter</taxon>
    </lineage>
</organism>
<dbReference type="AlphaFoldDB" id="A0LPL1"/>
<dbReference type="InParanoid" id="A0LPL1"/>
<sequence length="397" mass="42689">MRRYIIAALVTAFMIVAASLDGSAQINGAADTSKEGSLLIWPKIQTDNGTETYIFLTNNSSNKVCVKCYWEVKQARTTPGSPCLLSDFAMRLSARNSVMFRASDGCDLSGRGVAAGMGTGEEGVLKCWAVDRTLRKQISWNHLSGFAIVTKPFLASRPQNAWQYSAWRFAANVIESSGNFADGFWVGEVTGVGGADVNIMSLKASPTTVVTPANCPGPDYSAAECSLPNAAYDACPKYLTFDFLAEPTQGSTTDGFAVNNLALVPCKSDLTGDTLSLKTKIEYTIWNEDGLQYSGLDQCAGCAYESYLGKLTVLRNYKPFLLSNLHTPAGRFRVEGTAGAGCGAGVEATSMVGVRSFRRVGDTQVVGTNGTASGKETTDYGYIRWLPTGGYYQMKRR</sequence>
<protein>
    <submittedName>
        <fullName evidence="2">Uncharacterized protein</fullName>
    </submittedName>
</protein>
<reference evidence="2 3" key="1">
    <citation type="submission" date="2006-10" db="EMBL/GenBank/DDBJ databases">
        <title>Complete sequence of Syntrophobacter fumaroxidans MPOB.</title>
        <authorList>
            <consortium name="US DOE Joint Genome Institute"/>
            <person name="Copeland A."/>
            <person name="Lucas S."/>
            <person name="Lapidus A."/>
            <person name="Barry K."/>
            <person name="Detter J.C."/>
            <person name="Glavina del Rio T."/>
            <person name="Hammon N."/>
            <person name="Israni S."/>
            <person name="Pitluck S."/>
            <person name="Goltsman E.G."/>
            <person name="Martinez M."/>
            <person name="Schmutz J."/>
            <person name="Larimer F."/>
            <person name="Land M."/>
            <person name="Hauser L."/>
            <person name="Kyrpides N."/>
            <person name="Kim E."/>
            <person name="Boone D.R."/>
            <person name="Brockman F."/>
            <person name="Culley D."/>
            <person name="Ferry J."/>
            <person name="Gunsalus R."/>
            <person name="McInerney M.J."/>
            <person name="Morrison M."/>
            <person name="Plugge C."/>
            <person name="Rohlin L."/>
            <person name="Scholten J."/>
            <person name="Sieber J."/>
            <person name="Stams A.J.M."/>
            <person name="Worm P."/>
            <person name="Henstra A.M."/>
            <person name="Richardson P."/>
        </authorList>
    </citation>
    <scope>NUCLEOTIDE SEQUENCE [LARGE SCALE GENOMIC DNA]</scope>
    <source>
        <strain evidence="3">DSM 10017 / MPOB</strain>
    </source>
</reference>
<proteinExistence type="predicted"/>